<dbReference type="InterPro" id="IPR015886">
    <property type="entry name" value="H2TH_FPG"/>
</dbReference>
<protein>
    <recommendedName>
        <fullName evidence="19">DNA-(apurinic or apyrimidinic site) lyase</fullName>
    </recommendedName>
</protein>
<evidence type="ECO:0000256" key="9">
    <source>
        <dbReference type="ARBA" id="ARBA00023125"/>
    </source>
</evidence>
<dbReference type="SUPFAM" id="SSF57716">
    <property type="entry name" value="Glucocorticoid receptor-like (DNA-binding domain)"/>
    <property type="match status" value="1"/>
</dbReference>
<dbReference type="InterPro" id="IPR012319">
    <property type="entry name" value="FPG_cat"/>
</dbReference>
<dbReference type="InterPro" id="IPR010663">
    <property type="entry name" value="Znf_FPG/IleRS"/>
</dbReference>
<evidence type="ECO:0000256" key="7">
    <source>
        <dbReference type="ARBA" id="ARBA00022801"/>
    </source>
</evidence>
<gene>
    <name evidence="17" type="ORF">LZC94_25945</name>
</gene>
<evidence type="ECO:0000256" key="12">
    <source>
        <dbReference type="ARBA" id="ARBA00023268"/>
    </source>
</evidence>
<evidence type="ECO:0000256" key="5">
    <source>
        <dbReference type="ARBA" id="ARBA00022763"/>
    </source>
</evidence>
<keyword evidence="6 14" id="KW-0863">Zinc-finger</keyword>
<evidence type="ECO:0000259" key="16">
    <source>
        <dbReference type="PROSITE" id="PS51068"/>
    </source>
</evidence>
<accession>A0ABZ2LK31</accession>
<dbReference type="SMART" id="SM00898">
    <property type="entry name" value="Fapy_DNA_glyco"/>
    <property type="match status" value="1"/>
</dbReference>
<evidence type="ECO:0000256" key="2">
    <source>
        <dbReference type="ARBA" id="ARBA00001947"/>
    </source>
</evidence>
<keyword evidence="13" id="KW-0326">Glycosidase</keyword>
<dbReference type="Proteomes" id="UP001370348">
    <property type="component" value="Chromosome"/>
</dbReference>
<dbReference type="PANTHER" id="PTHR22993">
    <property type="entry name" value="FORMAMIDOPYRIMIDINE-DNA GLYCOSYLASE"/>
    <property type="match status" value="1"/>
</dbReference>
<keyword evidence="18" id="KW-1185">Reference proteome</keyword>
<dbReference type="Gene3D" id="1.10.8.50">
    <property type="match status" value="1"/>
</dbReference>
<keyword evidence="11" id="KW-0456">Lyase</keyword>
<keyword evidence="5" id="KW-0227">DNA damage</keyword>
<feature type="domain" description="FPG-type" evidence="15">
    <location>
        <begin position="227"/>
        <end position="261"/>
    </location>
</feature>
<evidence type="ECO:0000256" key="10">
    <source>
        <dbReference type="ARBA" id="ARBA00023204"/>
    </source>
</evidence>
<evidence type="ECO:0000313" key="18">
    <source>
        <dbReference type="Proteomes" id="UP001370348"/>
    </source>
</evidence>
<dbReference type="CDD" id="cd08966">
    <property type="entry name" value="EcFpg-like_N"/>
    <property type="match status" value="1"/>
</dbReference>
<keyword evidence="7" id="KW-0378">Hydrolase</keyword>
<dbReference type="PROSITE" id="PS51068">
    <property type="entry name" value="FPG_CAT"/>
    <property type="match status" value="1"/>
</dbReference>
<feature type="domain" description="Formamidopyrimidine-DNA glycosylase catalytic" evidence="16">
    <location>
        <begin position="2"/>
        <end position="119"/>
    </location>
</feature>
<dbReference type="RefSeq" id="WP_394820917.1">
    <property type="nucleotide sequence ID" value="NZ_CP089984.1"/>
</dbReference>
<dbReference type="PROSITE" id="PS51066">
    <property type="entry name" value="ZF_FPG_2"/>
    <property type="match status" value="1"/>
</dbReference>
<evidence type="ECO:0000256" key="13">
    <source>
        <dbReference type="ARBA" id="ARBA00023295"/>
    </source>
</evidence>
<evidence type="ECO:0000256" key="1">
    <source>
        <dbReference type="ARBA" id="ARBA00001668"/>
    </source>
</evidence>
<keyword evidence="10" id="KW-0234">DNA repair</keyword>
<comment type="catalytic activity">
    <reaction evidence="1">
        <text>Hydrolysis of DNA containing ring-opened 7-methylguanine residues, releasing 2,6-diamino-4-hydroxy-5-(N-methyl)formamidopyrimidine.</text>
        <dbReference type="EC" id="3.2.2.23"/>
    </reaction>
</comment>
<dbReference type="SUPFAM" id="SSF81624">
    <property type="entry name" value="N-terminal domain of MutM-like DNA repair proteins"/>
    <property type="match status" value="1"/>
</dbReference>
<evidence type="ECO:0000256" key="4">
    <source>
        <dbReference type="ARBA" id="ARBA00022723"/>
    </source>
</evidence>
<name>A0ABZ2LK31_9BACT</name>
<dbReference type="EMBL" id="CP089984">
    <property type="protein sequence ID" value="WXB11302.1"/>
    <property type="molecule type" value="Genomic_DNA"/>
</dbReference>
<evidence type="ECO:0000256" key="3">
    <source>
        <dbReference type="ARBA" id="ARBA00009409"/>
    </source>
</evidence>
<dbReference type="Pfam" id="PF06827">
    <property type="entry name" value="zf-FPG_IleRS"/>
    <property type="match status" value="1"/>
</dbReference>
<evidence type="ECO:0000256" key="11">
    <source>
        <dbReference type="ARBA" id="ARBA00023239"/>
    </source>
</evidence>
<keyword evidence="4" id="KW-0479">Metal-binding</keyword>
<reference evidence="17 18" key="1">
    <citation type="submission" date="2021-12" db="EMBL/GenBank/DDBJ databases">
        <title>Discovery of the Pendulisporaceae a myxobacterial family with distinct sporulation behavior and unique specialized metabolism.</title>
        <authorList>
            <person name="Garcia R."/>
            <person name="Popoff A."/>
            <person name="Bader C.D."/>
            <person name="Loehr J."/>
            <person name="Walesch S."/>
            <person name="Walt C."/>
            <person name="Boldt J."/>
            <person name="Bunk B."/>
            <person name="Haeckl F.J.F.P.J."/>
            <person name="Gunesch A.P."/>
            <person name="Birkelbach J."/>
            <person name="Nuebel U."/>
            <person name="Pietschmann T."/>
            <person name="Bach T."/>
            <person name="Mueller R."/>
        </authorList>
    </citation>
    <scope>NUCLEOTIDE SEQUENCE [LARGE SCALE GENOMIC DNA]</scope>
    <source>
        <strain evidence="17 18">MSr11954</strain>
    </source>
</reference>
<evidence type="ECO:0000256" key="14">
    <source>
        <dbReference type="PROSITE-ProRule" id="PRU00391"/>
    </source>
</evidence>
<evidence type="ECO:0000313" key="17">
    <source>
        <dbReference type="EMBL" id="WXB11302.1"/>
    </source>
</evidence>
<evidence type="ECO:0008006" key="19">
    <source>
        <dbReference type="Google" id="ProtNLM"/>
    </source>
</evidence>
<organism evidence="17 18">
    <name type="scientific">Pendulispora albinea</name>
    <dbReference type="NCBI Taxonomy" id="2741071"/>
    <lineage>
        <taxon>Bacteria</taxon>
        <taxon>Pseudomonadati</taxon>
        <taxon>Myxococcota</taxon>
        <taxon>Myxococcia</taxon>
        <taxon>Myxococcales</taxon>
        <taxon>Sorangiineae</taxon>
        <taxon>Pendulisporaceae</taxon>
        <taxon>Pendulispora</taxon>
    </lineage>
</organism>
<comment type="similarity">
    <text evidence="3">Belongs to the FPG family.</text>
</comment>
<keyword evidence="8" id="KW-0862">Zinc</keyword>
<dbReference type="InterPro" id="IPR000214">
    <property type="entry name" value="Znf_DNA_glyclase/AP_lyase"/>
</dbReference>
<evidence type="ECO:0000256" key="6">
    <source>
        <dbReference type="ARBA" id="ARBA00022771"/>
    </source>
</evidence>
<evidence type="ECO:0000259" key="15">
    <source>
        <dbReference type="PROSITE" id="PS51066"/>
    </source>
</evidence>
<dbReference type="PANTHER" id="PTHR22993:SF9">
    <property type="entry name" value="FORMAMIDOPYRIMIDINE-DNA GLYCOSYLASE"/>
    <property type="match status" value="1"/>
</dbReference>
<comment type="cofactor">
    <cofactor evidence="2">
        <name>Zn(2+)</name>
        <dbReference type="ChEBI" id="CHEBI:29105"/>
    </cofactor>
</comment>
<evidence type="ECO:0000256" key="8">
    <source>
        <dbReference type="ARBA" id="ARBA00022833"/>
    </source>
</evidence>
<keyword evidence="12" id="KW-0511">Multifunctional enzyme</keyword>
<dbReference type="Gene3D" id="3.20.190.10">
    <property type="entry name" value="MutM-like, N-terminal"/>
    <property type="match status" value="1"/>
</dbReference>
<sequence length="271" mass="30396">MPELPDVEMARRDLQRWLRGAEITAAQSTDRYIARGSPPGFKRSLMGRTVKKVSRRGKWLRIELDDGAYGRLFSHLGMTGSWTRVELGAPTQRWERARFDLTHRGRTSSVRYIDSRRFGRLVLAREDIEEWTSLGPDPLVDGIDESALFASLARRRQAIKDVLMDQSILAGIGNILVTEALWLAKVDPRSPGDALTRDDVSAVAQGLRAALEQELGERARGQPDVFSVYGHAGKPCPRCTTPFVRIVLGGRGTTFCVQCQPRRDAVVRKKR</sequence>
<dbReference type="InterPro" id="IPR010979">
    <property type="entry name" value="Ribosomal_uS13-like_H2TH"/>
</dbReference>
<dbReference type="Pfam" id="PF01149">
    <property type="entry name" value="Fapy_DNA_glyco"/>
    <property type="match status" value="1"/>
</dbReference>
<dbReference type="Pfam" id="PF06831">
    <property type="entry name" value="H2TH"/>
    <property type="match status" value="1"/>
</dbReference>
<proteinExistence type="inferred from homology"/>
<dbReference type="SMART" id="SM01232">
    <property type="entry name" value="H2TH"/>
    <property type="match status" value="1"/>
</dbReference>
<dbReference type="SUPFAM" id="SSF46946">
    <property type="entry name" value="S13-like H2TH domain"/>
    <property type="match status" value="1"/>
</dbReference>
<keyword evidence="9" id="KW-0238">DNA-binding</keyword>
<dbReference type="InterPro" id="IPR035937">
    <property type="entry name" value="FPG_N"/>
</dbReference>